<dbReference type="PANTHER" id="PTHR42731">
    <property type="entry name" value="SLL1084 PROTEIN"/>
    <property type="match status" value="1"/>
</dbReference>
<dbReference type="CDD" id="cd01335">
    <property type="entry name" value="Radical_SAM"/>
    <property type="match status" value="1"/>
</dbReference>
<sequence length="526" mass="59800">MSFDVLITSDRTMMTNHHGKEFIGFFTTSPPVGLPEWVWMWLSAPKPKVDKLGRPVEAPYGLRKVEAKLLDAGISAAVVDPDHLGRYLKSAKVLMVGHHDYFAMNSPSVVWWAVTGKEPVNRRSFLRMMRRPEIREAKRRGLRIIAGGPAAWQWLWNTDLWRELGVDTVVDGEAERVIVDLVSKALRGESLPAYVYIGPEDAPSVEEIPAIRGASVNGFVEVMRGCPRRCRFCPVTLRPVRYYPLEKIEAEMRVNAAAGLKHGVLHSEDILLYGARGLEPNPDALLKLHQLAKRYYRTIAWSHVTLAGVKYAQEKYRLITRLTEVVYDDYQDWLGVQVGLETGSVRLARVMMPGKVAPYPITMWHEVVEDALAVMHEHRIVPALTLILGSPGEREEDLQQTLELLDRIKDYRSLIVPMFFVPLGYLKNREAFLRERLTPAHAEVMRRCMWHSLRWGEDIAFKMYLRGPKAAPMRLVFKAFLAYAKRKAEEIEREIQKHGIDSLLHGSSEQGRAPSEISPVAPACRA</sequence>
<reference evidence="3" key="1">
    <citation type="journal article" date="2020" name="mSystems">
        <title>Genome- and Community-Level Interaction Insights into Carbon Utilization and Element Cycling Functions of Hydrothermarchaeota in Hydrothermal Sediment.</title>
        <authorList>
            <person name="Zhou Z."/>
            <person name="Liu Y."/>
            <person name="Xu W."/>
            <person name="Pan J."/>
            <person name="Luo Z.H."/>
            <person name="Li M."/>
        </authorList>
    </citation>
    <scope>NUCLEOTIDE SEQUENCE</scope>
    <source>
        <strain evidence="3">SpSt-649</strain>
    </source>
</reference>
<feature type="region of interest" description="Disordered" evidence="1">
    <location>
        <begin position="504"/>
        <end position="526"/>
    </location>
</feature>
<dbReference type="Gene3D" id="3.80.30.20">
    <property type="entry name" value="tm_1862 like domain"/>
    <property type="match status" value="1"/>
</dbReference>
<gene>
    <name evidence="3" type="ORF">ENU21_00230</name>
</gene>
<organism evidence="3">
    <name type="scientific">Thermofilum pendens</name>
    <dbReference type="NCBI Taxonomy" id="2269"/>
    <lineage>
        <taxon>Archaea</taxon>
        <taxon>Thermoproteota</taxon>
        <taxon>Thermoprotei</taxon>
        <taxon>Thermofilales</taxon>
        <taxon>Thermofilaceae</taxon>
        <taxon>Thermofilum</taxon>
    </lineage>
</organism>
<name>A0A7C4H3D9_THEPE</name>
<dbReference type="InterPro" id="IPR023404">
    <property type="entry name" value="rSAM_horseshoe"/>
</dbReference>
<dbReference type="InterPro" id="IPR058240">
    <property type="entry name" value="rSAM_sf"/>
</dbReference>
<dbReference type="InterPro" id="IPR006638">
    <property type="entry name" value="Elp3/MiaA/NifB-like_rSAM"/>
</dbReference>
<feature type="domain" description="Radical SAM core" evidence="2">
    <location>
        <begin position="212"/>
        <end position="457"/>
    </location>
</feature>
<proteinExistence type="predicted"/>
<evidence type="ECO:0000313" key="3">
    <source>
        <dbReference type="EMBL" id="HGM46166.1"/>
    </source>
</evidence>
<dbReference type="Pfam" id="PF04055">
    <property type="entry name" value="Radical_SAM"/>
    <property type="match status" value="1"/>
</dbReference>
<dbReference type="GO" id="GO:0051536">
    <property type="term" value="F:iron-sulfur cluster binding"/>
    <property type="evidence" value="ECO:0007669"/>
    <property type="project" value="InterPro"/>
</dbReference>
<accession>A0A7C4H3D9</accession>
<dbReference type="PROSITE" id="PS51918">
    <property type="entry name" value="RADICAL_SAM"/>
    <property type="match status" value="1"/>
</dbReference>
<dbReference type="GO" id="GO:0003824">
    <property type="term" value="F:catalytic activity"/>
    <property type="evidence" value="ECO:0007669"/>
    <property type="project" value="InterPro"/>
</dbReference>
<evidence type="ECO:0000256" key="1">
    <source>
        <dbReference type="SAM" id="MobiDB-lite"/>
    </source>
</evidence>
<evidence type="ECO:0000259" key="2">
    <source>
        <dbReference type="PROSITE" id="PS51918"/>
    </source>
</evidence>
<protein>
    <submittedName>
        <fullName evidence="3">B12-binding domain-containing radical SAM protein</fullName>
    </submittedName>
</protein>
<dbReference type="AlphaFoldDB" id="A0A7C4H3D9"/>
<dbReference type="InterPro" id="IPR007197">
    <property type="entry name" value="rSAM"/>
</dbReference>
<dbReference type="SUPFAM" id="SSF102114">
    <property type="entry name" value="Radical SAM enzymes"/>
    <property type="match status" value="1"/>
</dbReference>
<dbReference type="SFLD" id="SFLDG01082">
    <property type="entry name" value="B12-binding_domain_containing"/>
    <property type="match status" value="1"/>
</dbReference>
<comment type="caution">
    <text evidence="3">The sequence shown here is derived from an EMBL/GenBank/DDBJ whole genome shotgun (WGS) entry which is preliminary data.</text>
</comment>
<dbReference type="PANTHER" id="PTHR42731:SF4">
    <property type="entry name" value="RADICAL SAM DOMAIN PROTEIN"/>
    <property type="match status" value="1"/>
</dbReference>
<dbReference type="SMART" id="SM00729">
    <property type="entry name" value="Elp3"/>
    <property type="match status" value="1"/>
</dbReference>
<dbReference type="SFLD" id="SFLDS00029">
    <property type="entry name" value="Radical_SAM"/>
    <property type="match status" value="1"/>
</dbReference>
<dbReference type="EMBL" id="DTBQ01000009">
    <property type="protein sequence ID" value="HGM46166.1"/>
    <property type="molecule type" value="Genomic_DNA"/>
</dbReference>